<feature type="non-terminal residue" evidence="2">
    <location>
        <position position="64"/>
    </location>
</feature>
<dbReference type="Gene3D" id="3.30.300.180">
    <property type="match status" value="1"/>
</dbReference>
<dbReference type="AlphaFoldDB" id="A0A971S1L9"/>
<protein>
    <submittedName>
        <fullName evidence="2">Chromosomal replication initiator protein DnaA</fullName>
    </submittedName>
</protein>
<accession>A0A971S1L9</accession>
<evidence type="ECO:0000313" key="3">
    <source>
        <dbReference type="Proteomes" id="UP000777265"/>
    </source>
</evidence>
<evidence type="ECO:0000313" key="2">
    <source>
        <dbReference type="EMBL" id="NLW36620.1"/>
    </source>
</evidence>
<name>A0A971S1L9_9BACT</name>
<evidence type="ECO:0000259" key="1">
    <source>
        <dbReference type="Pfam" id="PF11638"/>
    </source>
</evidence>
<reference evidence="2" key="1">
    <citation type="journal article" date="2020" name="Biotechnol. Biofuels">
        <title>New insights from the biogas microbiome by comprehensive genome-resolved metagenomics of nearly 1600 species originating from multiple anaerobic digesters.</title>
        <authorList>
            <person name="Campanaro S."/>
            <person name="Treu L."/>
            <person name="Rodriguez-R L.M."/>
            <person name="Kovalovszki A."/>
            <person name="Ziels R.M."/>
            <person name="Maus I."/>
            <person name="Zhu X."/>
            <person name="Kougias P.G."/>
            <person name="Basile A."/>
            <person name="Luo G."/>
            <person name="Schluter A."/>
            <person name="Konstantinidis K.T."/>
            <person name="Angelidaki I."/>
        </authorList>
    </citation>
    <scope>NUCLEOTIDE SEQUENCE</scope>
    <source>
        <strain evidence="2">AS06rmzACSIP_7</strain>
    </source>
</reference>
<dbReference type="Proteomes" id="UP000777265">
    <property type="component" value="Unassembled WGS sequence"/>
</dbReference>
<sequence>MSNILAQIKPKIAGIISEDSYKTWIEPIEFVEYEDNKCVLMVPNAFFRDWVIENFEAVLLALLK</sequence>
<dbReference type="EMBL" id="JAAYEE010000275">
    <property type="protein sequence ID" value="NLW36620.1"/>
    <property type="molecule type" value="Genomic_DNA"/>
</dbReference>
<proteinExistence type="predicted"/>
<gene>
    <name evidence="2" type="ORF">GXY80_14255</name>
</gene>
<dbReference type="Pfam" id="PF11638">
    <property type="entry name" value="DnaA_N"/>
    <property type="match status" value="1"/>
</dbReference>
<dbReference type="InterPro" id="IPR038454">
    <property type="entry name" value="DnaA_N_sf"/>
</dbReference>
<organism evidence="2 3">
    <name type="scientific">Syntrophorhabdus aromaticivorans</name>
    <dbReference type="NCBI Taxonomy" id="328301"/>
    <lineage>
        <taxon>Bacteria</taxon>
        <taxon>Pseudomonadati</taxon>
        <taxon>Thermodesulfobacteriota</taxon>
        <taxon>Syntrophorhabdia</taxon>
        <taxon>Syntrophorhabdales</taxon>
        <taxon>Syntrophorhabdaceae</taxon>
        <taxon>Syntrophorhabdus</taxon>
    </lineage>
</organism>
<reference evidence="2" key="2">
    <citation type="submission" date="2020-01" db="EMBL/GenBank/DDBJ databases">
        <authorList>
            <person name="Campanaro S."/>
        </authorList>
    </citation>
    <scope>NUCLEOTIDE SEQUENCE</scope>
    <source>
        <strain evidence="2">AS06rmzACSIP_7</strain>
    </source>
</reference>
<comment type="caution">
    <text evidence="2">The sequence shown here is derived from an EMBL/GenBank/DDBJ whole genome shotgun (WGS) entry which is preliminary data.</text>
</comment>
<feature type="domain" description="DnaA N-terminal" evidence="1">
    <location>
        <begin position="7"/>
        <end position="63"/>
    </location>
</feature>
<dbReference type="InterPro" id="IPR024633">
    <property type="entry name" value="DnaA_N_dom"/>
</dbReference>